<dbReference type="PROSITE" id="PS50110">
    <property type="entry name" value="RESPONSE_REGULATORY"/>
    <property type="match status" value="1"/>
</dbReference>
<evidence type="ECO:0000313" key="11">
    <source>
        <dbReference type="Proteomes" id="UP000184031"/>
    </source>
</evidence>
<evidence type="ECO:0000256" key="3">
    <source>
        <dbReference type="ARBA" id="ARBA00022553"/>
    </source>
</evidence>
<feature type="domain" description="Response regulatory" evidence="8">
    <location>
        <begin position="673"/>
        <end position="792"/>
    </location>
</feature>
<evidence type="ECO:0000256" key="5">
    <source>
        <dbReference type="PROSITE-ProRule" id="PRU00169"/>
    </source>
</evidence>
<dbReference type="Pfam" id="PF07696">
    <property type="entry name" value="7TMR-DISMED2"/>
    <property type="match status" value="1"/>
</dbReference>
<dbReference type="CDD" id="cd17546">
    <property type="entry name" value="REC_hyHK_CKI1_RcsC-like"/>
    <property type="match status" value="1"/>
</dbReference>
<keyword evidence="6" id="KW-0472">Membrane</keyword>
<dbReference type="OrthoDB" id="9816309at2"/>
<dbReference type="SUPFAM" id="SSF47384">
    <property type="entry name" value="Homodimeric domain of signal transducing histidine kinase"/>
    <property type="match status" value="1"/>
</dbReference>
<evidence type="ECO:0000259" key="8">
    <source>
        <dbReference type="PROSITE" id="PS50110"/>
    </source>
</evidence>
<keyword evidence="6" id="KW-1133">Transmembrane helix</keyword>
<name>A0A1M7ANN5_9FLAO</name>
<dbReference type="Pfam" id="PF00512">
    <property type="entry name" value="HisKA"/>
    <property type="match status" value="1"/>
</dbReference>
<reference evidence="10 11" key="1">
    <citation type="submission" date="2016-11" db="EMBL/GenBank/DDBJ databases">
        <authorList>
            <person name="Varghese N."/>
            <person name="Submissions S."/>
        </authorList>
    </citation>
    <scope>NUCLEOTIDE SEQUENCE [LARGE SCALE GENOMIC DNA]</scope>
    <source>
        <strain evidence="10 11">CGMCC 1.12174</strain>
        <strain evidence="9 12">DSM 26351</strain>
    </source>
</reference>
<evidence type="ECO:0000256" key="4">
    <source>
        <dbReference type="ARBA" id="ARBA00023012"/>
    </source>
</evidence>
<dbReference type="PANTHER" id="PTHR45339">
    <property type="entry name" value="HYBRID SIGNAL TRANSDUCTION HISTIDINE KINASE J"/>
    <property type="match status" value="1"/>
</dbReference>
<sequence length="799" mass="89928">MRFLTSFLSMIAGVLLCAVIYMLPLISNAQSYKKDDFSGIISLRSQASILLTGKKDLAFEDIRSNTDLSFVPLSSLEENMGFSNEDYWIRFTLENPDQTASEYYLETARPITDIVDLYLVDEDGEVQRQYSGDKIPFSKKTVAHRKSIFDISLEPLQKMEVYIHLKSDGEVVMTPLQLYRKNTFFELTYKEQVFYGFFYGILILACIIYLFFFFALKDSAFIYYGLYVLFIALMQFSLDGFFHQYFTPQGGWLSDRAVLLTAFVSLFFFGKYGDTFLNLKKHNRLLHLAGKVLGIGTLVGMVILCAAPTLPSFCYPLANGVGILVLVHMIISLVVVKVKKVRIDHYFVMGISCLVLGFVIFILNNFNTIENSFFTNNGAKFGIGLEIVFLSISMSNRIRGLRMENEKNQLLALQRAEDMNDIKSSFLSNISHELRTPLNLIMGVATSLQQNKEEADLEEKCKLILSSSKNLLGCIEDILDFTVIEKGTQELKLVSFELSSTLSKVMEAYQKKAEAKNLDFNFSFQGSLPSRIIGDKGKLVQMLNHLLDNAIKFTNTGGITVAISCKNKGKNGVVLDFSIEDTGIGISKEKMSTVFESFTKKSFMDKREFSGLGLGLYIVKNYVDLHEGTIHITNNAQQGTTCELSLGYEMDDTELVLDQNEGMAATDSLGAKDILLVEDNKMNQTVVKLLFKKWEDINLTIANHGKEALEIMKEQTFDLVLMDLQMPEMDGFETTSMIRSGKTSCDPQIPILVVTADSTSKTRKEIFRLGANDLITKPINGALLFSKMKKNIPQKPYVA</sequence>
<feature type="transmembrane region" description="Helical" evidence="6">
    <location>
        <begin position="289"/>
        <end position="310"/>
    </location>
</feature>
<dbReference type="InterPro" id="IPR003594">
    <property type="entry name" value="HATPase_dom"/>
</dbReference>
<evidence type="ECO:0000256" key="6">
    <source>
        <dbReference type="SAM" id="Phobius"/>
    </source>
</evidence>
<organism evidence="10 11">
    <name type="scientific">Flagellimonas taeanensis</name>
    <dbReference type="NCBI Taxonomy" id="1005926"/>
    <lineage>
        <taxon>Bacteria</taxon>
        <taxon>Pseudomonadati</taxon>
        <taxon>Bacteroidota</taxon>
        <taxon>Flavobacteriia</taxon>
        <taxon>Flavobacteriales</taxon>
        <taxon>Flavobacteriaceae</taxon>
        <taxon>Flagellimonas</taxon>
    </lineage>
</organism>
<feature type="transmembrane region" description="Helical" evidence="6">
    <location>
        <begin position="193"/>
        <end position="214"/>
    </location>
</feature>
<dbReference type="InterPro" id="IPR036890">
    <property type="entry name" value="HATPase_C_sf"/>
</dbReference>
<comment type="catalytic activity">
    <reaction evidence="1">
        <text>ATP + protein L-histidine = ADP + protein N-phospho-L-histidine.</text>
        <dbReference type="EC" id="2.7.13.3"/>
    </reaction>
</comment>
<feature type="modified residue" description="4-aspartylphosphate" evidence="5">
    <location>
        <position position="723"/>
    </location>
</feature>
<evidence type="ECO:0000256" key="2">
    <source>
        <dbReference type="ARBA" id="ARBA00012438"/>
    </source>
</evidence>
<dbReference type="InterPro" id="IPR003661">
    <property type="entry name" value="HisK_dim/P_dom"/>
</dbReference>
<dbReference type="PRINTS" id="PR00344">
    <property type="entry name" value="BCTRLSENSOR"/>
</dbReference>
<keyword evidence="6" id="KW-0812">Transmembrane</keyword>
<evidence type="ECO:0000313" key="9">
    <source>
        <dbReference type="EMBL" id="SFC34910.1"/>
    </source>
</evidence>
<dbReference type="InterPro" id="IPR004358">
    <property type="entry name" value="Sig_transdc_His_kin-like_C"/>
</dbReference>
<dbReference type="InterPro" id="IPR005467">
    <property type="entry name" value="His_kinase_dom"/>
</dbReference>
<dbReference type="InterPro" id="IPR011623">
    <property type="entry name" value="7TMR_DISM_rcpt_extracell_dom1"/>
</dbReference>
<dbReference type="GO" id="GO:0000155">
    <property type="term" value="F:phosphorelay sensor kinase activity"/>
    <property type="evidence" value="ECO:0007669"/>
    <property type="project" value="InterPro"/>
</dbReference>
<evidence type="ECO:0000256" key="1">
    <source>
        <dbReference type="ARBA" id="ARBA00000085"/>
    </source>
</evidence>
<feature type="domain" description="Histidine kinase" evidence="7">
    <location>
        <begin position="429"/>
        <end position="650"/>
    </location>
</feature>
<feature type="transmembrane region" description="Helical" evidence="6">
    <location>
        <begin position="221"/>
        <end position="238"/>
    </location>
</feature>
<keyword evidence="4" id="KW-0902">Two-component regulatory system</keyword>
<comment type="caution">
    <text evidence="10">The sequence shown here is derived from an EMBL/GenBank/DDBJ whole genome shotgun (WGS) entry which is preliminary data.</text>
</comment>
<feature type="transmembrane region" description="Helical" evidence="6">
    <location>
        <begin position="258"/>
        <end position="277"/>
    </location>
</feature>
<dbReference type="SMART" id="SM00387">
    <property type="entry name" value="HATPase_c"/>
    <property type="match status" value="1"/>
</dbReference>
<dbReference type="SUPFAM" id="SSF52172">
    <property type="entry name" value="CheY-like"/>
    <property type="match status" value="1"/>
</dbReference>
<dbReference type="Gene3D" id="3.30.565.10">
    <property type="entry name" value="Histidine kinase-like ATPase, C-terminal domain"/>
    <property type="match status" value="1"/>
</dbReference>
<dbReference type="RefSeq" id="WP_143070732.1">
    <property type="nucleotide sequence ID" value="NZ_FOKU01000009.1"/>
</dbReference>
<evidence type="ECO:0000259" key="7">
    <source>
        <dbReference type="PROSITE" id="PS50109"/>
    </source>
</evidence>
<dbReference type="InterPro" id="IPR011006">
    <property type="entry name" value="CheY-like_superfamily"/>
</dbReference>
<feature type="transmembrane region" description="Helical" evidence="6">
    <location>
        <begin position="347"/>
        <end position="366"/>
    </location>
</feature>
<dbReference type="CDD" id="cd00082">
    <property type="entry name" value="HisKA"/>
    <property type="match status" value="1"/>
</dbReference>
<dbReference type="STRING" id="1055723.SAMN05216293_3484"/>
<gene>
    <name evidence="9" type="ORF">SAMN04487891_109113</name>
    <name evidence="10" type="ORF">SAMN05216293_3484</name>
</gene>
<dbReference type="Gene3D" id="2.60.40.2380">
    <property type="match status" value="1"/>
</dbReference>
<dbReference type="Gene3D" id="3.40.50.2300">
    <property type="match status" value="1"/>
</dbReference>
<dbReference type="SMART" id="SM00448">
    <property type="entry name" value="REC"/>
    <property type="match status" value="1"/>
</dbReference>
<feature type="transmembrane region" description="Helical" evidence="6">
    <location>
        <begin position="316"/>
        <end position="335"/>
    </location>
</feature>
<dbReference type="Proteomes" id="UP000184031">
    <property type="component" value="Unassembled WGS sequence"/>
</dbReference>
<dbReference type="InterPro" id="IPR011622">
    <property type="entry name" value="7TMR_DISM_rcpt_extracell_dom2"/>
</dbReference>
<evidence type="ECO:0000313" key="12">
    <source>
        <dbReference type="Proteomes" id="UP000198940"/>
    </source>
</evidence>
<keyword evidence="10" id="KW-0418">Kinase</keyword>
<dbReference type="EMBL" id="FRAT01000010">
    <property type="protein sequence ID" value="SHL44275.1"/>
    <property type="molecule type" value="Genomic_DNA"/>
</dbReference>
<evidence type="ECO:0000313" key="10">
    <source>
        <dbReference type="EMBL" id="SHL44275.1"/>
    </source>
</evidence>
<dbReference type="Pfam" id="PF00072">
    <property type="entry name" value="Response_reg"/>
    <property type="match status" value="1"/>
</dbReference>
<dbReference type="PANTHER" id="PTHR45339:SF1">
    <property type="entry name" value="HYBRID SIGNAL TRANSDUCTION HISTIDINE KINASE J"/>
    <property type="match status" value="1"/>
</dbReference>
<dbReference type="Pfam" id="PF02518">
    <property type="entry name" value="HATPase_c"/>
    <property type="match status" value="1"/>
</dbReference>
<protein>
    <recommendedName>
        <fullName evidence="2">histidine kinase</fullName>
        <ecNumber evidence="2">2.7.13.3</ecNumber>
    </recommendedName>
</protein>
<dbReference type="SMART" id="SM00388">
    <property type="entry name" value="HisKA"/>
    <property type="match status" value="1"/>
</dbReference>
<dbReference type="Gene3D" id="1.10.287.130">
    <property type="match status" value="1"/>
</dbReference>
<keyword evidence="12" id="KW-1185">Reference proteome</keyword>
<dbReference type="EC" id="2.7.13.3" evidence="2"/>
<dbReference type="SUPFAM" id="SSF55874">
    <property type="entry name" value="ATPase domain of HSP90 chaperone/DNA topoisomerase II/histidine kinase"/>
    <property type="match status" value="1"/>
</dbReference>
<dbReference type="InterPro" id="IPR036097">
    <property type="entry name" value="HisK_dim/P_sf"/>
</dbReference>
<dbReference type="Pfam" id="PF07695">
    <property type="entry name" value="7TMR-DISM_7TM"/>
    <property type="match status" value="1"/>
</dbReference>
<proteinExistence type="predicted"/>
<dbReference type="PROSITE" id="PS50109">
    <property type="entry name" value="HIS_KIN"/>
    <property type="match status" value="1"/>
</dbReference>
<dbReference type="EMBL" id="FOKU01000009">
    <property type="protein sequence ID" value="SFC34910.1"/>
    <property type="molecule type" value="Genomic_DNA"/>
</dbReference>
<dbReference type="Proteomes" id="UP000198940">
    <property type="component" value="Unassembled WGS sequence"/>
</dbReference>
<keyword evidence="3 5" id="KW-0597">Phosphoprotein</keyword>
<dbReference type="InterPro" id="IPR001789">
    <property type="entry name" value="Sig_transdc_resp-reg_receiver"/>
</dbReference>
<dbReference type="AlphaFoldDB" id="A0A1M7ANN5"/>
<keyword evidence="10" id="KW-0808">Transferase</keyword>
<accession>A0A1M7ANN5</accession>